<keyword evidence="5 8" id="KW-0812">Transmembrane</keyword>
<evidence type="ECO:0000259" key="9">
    <source>
        <dbReference type="Pfam" id="PF13231"/>
    </source>
</evidence>
<evidence type="ECO:0000256" key="5">
    <source>
        <dbReference type="ARBA" id="ARBA00022692"/>
    </source>
</evidence>
<comment type="caution">
    <text evidence="10">The sequence shown here is derived from an EMBL/GenBank/DDBJ whole genome shotgun (WGS) entry which is preliminary data.</text>
</comment>
<accession>A0A933IDI6</accession>
<evidence type="ECO:0000256" key="1">
    <source>
        <dbReference type="ARBA" id="ARBA00004651"/>
    </source>
</evidence>
<organism evidence="10 11">
    <name type="scientific">candidate division TA06 bacterium</name>
    <dbReference type="NCBI Taxonomy" id="2250710"/>
    <lineage>
        <taxon>Bacteria</taxon>
        <taxon>Bacteria division TA06</taxon>
    </lineage>
</organism>
<keyword evidence="6 8" id="KW-1133">Transmembrane helix</keyword>
<dbReference type="GO" id="GO:0005886">
    <property type="term" value="C:plasma membrane"/>
    <property type="evidence" value="ECO:0007669"/>
    <property type="project" value="UniProtKB-SubCell"/>
</dbReference>
<dbReference type="PANTHER" id="PTHR33908:SF11">
    <property type="entry name" value="MEMBRANE PROTEIN"/>
    <property type="match status" value="1"/>
</dbReference>
<feature type="domain" description="Glycosyltransferase RgtA/B/C/D-like" evidence="9">
    <location>
        <begin position="14"/>
        <end position="137"/>
    </location>
</feature>
<feature type="transmembrane region" description="Helical" evidence="8">
    <location>
        <begin position="127"/>
        <end position="148"/>
    </location>
</feature>
<dbReference type="InterPro" id="IPR038731">
    <property type="entry name" value="RgtA/B/C-like"/>
</dbReference>
<evidence type="ECO:0000256" key="2">
    <source>
        <dbReference type="ARBA" id="ARBA00022475"/>
    </source>
</evidence>
<evidence type="ECO:0000256" key="6">
    <source>
        <dbReference type="ARBA" id="ARBA00022989"/>
    </source>
</evidence>
<evidence type="ECO:0000256" key="3">
    <source>
        <dbReference type="ARBA" id="ARBA00022676"/>
    </source>
</evidence>
<evidence type="ECO:0000313" key="10">
    <source>
        <dbReference type="EMBL" id="MBI4726473.1"/>
    </source>
</evidence>
<feature type="transmembrane region" description="Helical" evidence="8">
    <location>
        <begin position="57"/>
        <end position="83"/>
    </location>
</feature>
<evidence type="ECO:0000313" key="11">
    <source>
        <dbReference type="Proteomes" id="UP000736328"/>
    </source>
</evidence>
<comment type="subcellular location">
    <subcellularLocation>
        <location evidence="1">Cell membrane</location>
        <topology evidence="1">Multi-pass membrane protein</topology>
    </subcellularLocation>
</comment>
<protein>
    <submittedName>
        <fullName evidence="10">Glycosyltransferase family 39 protein</fullName>
    </submittedName>
</protein>
<dbReference type="EMBL" id="JACQXR010000054">
    <property type="protein sequence ID" value="MBI4726473.1"/>
    <property type="molecule type" value="Genomic_DNA"/>
</dbReference>
<feature type="transmembrane region" description="Helical" evidence="8">
    <location>
        <begin position="294"/>
        <end position="315"/>
    </location>
</feature>
<keyword evidence="2" id="KW-1003">Cell membrane</keyword>
<keyword evidence="4" id="KW-0808">Transferase</keyword>
<name>A0A933IDI6_UNCT6</name>
<proteinExistence type="predicted"/>
<dbReference type="GO" id="GO:0016763">
    <property type="term" value="F:pentosyltransferase activity"/>
    <property type="evidence" value="ECO:0007669"/>
    <property type="project" value="TreeGrafter"/>
</dbReference>
<feature type="transmembrane region" description="Helical" evidence="8">
    <location>
        <begin position="12"/>
        <end position="37"/>
    </location>
</feature>
<dbReference type="InterPro" id="IPR050297">
    <property type="entry name" value="LipidA_mod_glycosyltrf_83"/>
</dbReference>
<evidence type="ECO:0000256" key="7">
    <source>
        <dbReference type="ARBA" id="ARBA00023136"/>
    </source>
</evidence>
<feature type="transmembrane region" description="Helical" evidence="8">
    <location>
        <begin position="90"/>
        <end position="121"/>
    </location>
</feature>
<keyword evidence="7 8" id="KW-0472">Membrane</keyword>
<sequence>MAGIVFNQPTAIPLILQITLSCLTVYLVYLITLKIFLSRPAALAASLLYAGEPQSVLYSAKLMTETLFAFLLAGLLYLLILYLTRPRLRFLLAAAATGTALAYVRPIGYYLPFLIALFIGINSHIRHRFWSVFFPPLLLFLLLSYGLLLPWQVRNSRQAGYSGFSAIADCNLYFHTMPAIMAHQPGREYTEIKAQMKVQSYEDFCRAQSELPGDSQGAALRQMKRQALFAISRDIPFFTWLHVKGMLRTLIGPGATEFIKLFNLKKYLPGKMDDQLGMLAPLSRIIYVLVKNPVFTALAVFLDLVLALYLFLSIYPSIKRKIHAQGPVLLLLTVTLYFIILSGGFVGQSRLRHPIMPIICIFAGYGLHLFWTQKNWYETPAAI</sequence>
<dbReference type="Pfam" id="PF13231">
    <property type="entry name" value="PMT_2"/>
    <property type="match status" value="1"/>
</dbReference>
<dbReference type="AlphaFoldDB" id="A0A933IDI6"/>
<feature type="transmembrane region" description="Helical" evidence="8">
    <location>
        <begin position="327"/>
        <end position="347"/>
    </location>
</feature>
<reference evidence="10" key="1">
    <citation type="submission" date="2020-07" db="EMBL/GenBank/DDBJ databases">
        <title>Huge and variable diversity of episymbiotic CPR bacteria and DPANN archaea in groundwater ecosystems.</title>
        <authorList>
            <person name="He C.Y."/>
            <person name="Keren R."/>
            <person name="Whittaker M."/>
            <person name="Farag I.F."/>
            <person name="Doudna J."/>
            <person name="Cate J.H.D."/>
            <person name="Banfield J.F."/>
        </authorList>
    </citation>
    <scope>NUCLEOTIDE SEQUENCE</scope>
    <source>
        <strain evidence="10">NC_groundwater_1520_Pr4_B-0.1um_53_5</strain>
    </source>
</reference>
<evidence type="ECO:0000256" key="4">
    <source>
        <dbReference type="ARBA" id="ARBA00022679"/>
    </source>
</evidence>
<keyword evidence="3" id="KW-0328">Glycosyltransferase</keyword>
<gene>
    <name evidence="10" type="ORF">HY768_04475</name>
</gene>
<dbReference type="PANTHER" id="PTHR33908">
    <property type="entry name" value="MANNOSYLTRANSFERASE YKCB-RELATED"/>
    <property type="match status" value="1"/>
</dbReference>
<dbReference type="Proteomes" id="UP000736328">
    <property type="component" value="Unassembled WGS sequence"/>
</dbReference>
<dbReference type="GO" id="GO:0009103">
    <property type="term" value="P:lipopolysaccharide biosynthetic process"/>
    <property type="evidence" value="ECO:0007669"/>
    <property type="project" value="UniProtKB-ARBA"/>
</dbReference>
<feature type="transmembrane region" description="Helical" evidence="8">
    <location>
        <begin position="354"/>
        <end position="371"/>
    </location>
</feature>
<evidence type="ECO:0000256" key="8">
    <source>
        <dbReference type="SAM" id="Phobius"/>
    </source>
</evidence>